<dbReference type="HAMAP" id="MF_00083">
    <property type="entry name" value="Pept_tRNA_hydro_bact"/>
    <property type="match status" value="1"/>
</dbReference>
<evidence type="ECO:0000256" key="4">
    <source>
        <dbReference type="ARBA" id="ARBA00022884"/>
    </source>
</evidence>
<dbReference type="PANTHER" id="PTHR17224:SF1">
    <property type="entry name" value="PEPTIDYL-TRNA HYDROLASE"/>
    <property type="match status" value="1"/>
</dbReference>
<dbReference type="RefSeq" id="WP_035389013.1">
    <property type="nucleotide sequence ID" value="NZ_JQKF01000008.1"/>
</dbReference>
<feature type="binding site" evidence="8">
    <location>
        <position position="115"/>
    </location>
    <ligand>
        <name>tRNA</name>
        <dbReference type="ChEBI" id="CHEBI:17843"/>
    </ligand>
</feature>
<evidence type="ECO:0000256" key="6">
    <source>
        <dbReference type="ARBA" id="ARBA00048707"/>
    </source>
</evidence>
<evidence type="ECO:0000256" key="1">
    <source>
        <dbReference type="ARBA" id="ARBA00013260"/>
    </source>
</evidence>
<dbReference type="GO" id="GO:0004045">
    <property type="term" value="F:peptidyl-tRNA hydrolase activity"/>
    <property type="evidence" value="ECO:0007669"/>
    <property type="project" value="UniProtKB-UniRule"/>
</dbReference>
<dbReference type="SUPFAM" id="SSF53178">
    <property type="entry name" value="Peptidyl-tRNA hydrolase-like"/>
    <property type="match status" value="1"/>
</dbReference>
<comment type="function">
    <text evidence="8">Hydrolyzes ribosome-free peptidyl-tRNAs (with 1 or more amino acids incorporated), which drop off the ribosome during protein synthesis, or as a result of ribosome stalling.</text>
</comment>
<keyword evidence="4 8" id="KW-0694">RNA-binding</keyword>
<accession>A0A0D8FVC3</accession>
<feature type="binding site" evidence="8">
    <location>
        <position position="17"/>
    </location>
    <ligand>
        <name>tRNA</name>
        <dbReference type="ChEBI" id="CHEBI:17843"/>
    </ligand>
</feature>
<dbReference type="Pfam" id="PF01195">
    <property type="entry name" value="Pept_tRNA_hydro"/>
    <property type="match status" value="1"/>
</dbReference>
<gene>
    <name evidence="8 11" type="primary">pth</name>
    <name evidence="11" type="ORF">FEAC_12020</name>
</gene>
<evidence type="ECO:0000256" key="5">
    <source>
        <dbReference type="ARBA" id="ARBA00038063"/>
    </source>
</evidence>
<dbReference type="FunFam" id="3.40.50.1470:FF:000001">
    <property type="entry name" value="Peptidyl-tRNA hydrolase"/>
    <property type="match status" value="1"/>
</dbReference>
<dbReference type="InterPro" id="IPR036416">
    <property type="entry name" value="Pept_tRNA_hydro_sf"/>
</dbReference>
<dbReference type="GO" id="GO:0072344">
    <property type="term" value="P:rescue of stalled ribosome"/>
    <property type="evidence" value="ECO:0007669"/>
    <property type="project" value="UniProtKB-UniRule"/>
</dbReference>
<dbReference type="InterPro" id="IPR018171">
    <property type="entry name" value="Pept_tRNA_hydro_CS"/>
</dbReference>
<dbReference type="eggNOG" id="COG0193">
    <property type="taxonomic scope" value="Bacteria"/>
</dbReference>
<dbReference type="GO" id="GO:0000049">
    <property type="term" value="F:tRNA binding"/>
    <property type="evidence" value="ECO:0007669"/>
    <property type="project" value="UniProtKB-UniRule"/>
</dbReference>
<evidence type="ECO:0000256" key="2">
    <source>
        <dbReference type="ARBA" id="ARBA00022555"/>
    </source>
</evidence>
<evidence type="ECO:0000256" key="3">
    <source>
        <dbReference type="ARBA" id="ARBA00022801"/>
    </source>
</evidence>
<dbReference type="EC" id="3.1.1.29" evidence="1 8"/>
<comment type="subunit">
    <text evidence="8">Monomer.</text>
</comment>
<dbReference type="AlphaFoldDB" id="A0A0D8FVC3"/>
<evidence type="ECO:0000313" key="11">
    <source>
        <dbReference type="EMBL" id="KJE77076.1"/>
    </source>
</evidence>
<feature type="binding site" evidence="8">
    <location>
        <position position="68"/>
    </location>
    <ligand>
        <name>tRNA</name>
        <dbReference type="ChEBI" id="CHEBI:17843"/>
    </ligand>
</feature>
<dbReference type="PANTHER" id="PTHR17224">
    <property type="entry name" value="PEPTIDYL-TRNA HYDROLASE"/>
    <property type="match status" value="1"/>
</dbReference>
<feature type="binding site" evidence="8">
    <location>
        <position position="66"/>
    </location>
    <ligand>
        <name>tRNA</name>
        <dbReference type="ChEBI" id="CHEBI:17843"/>
    </ligand>
</feature>
<organism evidence="11 12">
    <name type="scientific">Ferrimicrobium acidiphilum DSM 19497</name>
    <dbReference type="NCBI Taxonomy" id="1121877"/>
    <lineage>
        <taxon>Bacteria</taxon>
        <taxon>Bacillati</taxon>
        <taxon>Actinomycetota</taxon>
        <taxon>Acidimicrobiia</taxon>
        <taxon>Acidimicrobiales</taxon>
        <taxon>Acidimicrobiaceae</taxon>
        <taxon>Ferrimicrobium</taxon>
    </lineage>
</organism>
<dbReference type="STRING" id="1121877.FEAC_12020"/>
<feature type="site" description="Discriminates between blocked and unblocked aminoacyl-tRNA" evidence="8">
    <location>
        <position position="12"/>
    </location>
</feature>
<feature type="active site" description="Proton acceptor" evidence="8">
    <location>
        <position position="22"/>
    </location>
</feature>
<dbReference type="Proteomes" id="UP000032336">
    <property type="component" value="Unassembled WGS sequence"/>
</dbReference>
<dbReference type="NCBIfam" id="TIGR00447">
    <property type="entry name" value="pth"/>
    <property type="match status" value="1"/>
</dbReference>
<dbReference type="GO" id="GO:0005737">
    <property type="term" value="C:cytoplasm"/>
    <property type="evidence" value="ECO:0007669"/>
    <property type="project" value="UniProtKB-SubCell"/>
</dbReference>
<comment type="catalytic activity">
    <reaction evidence="6 8 9">
        <text>an N-acyl-L-alpha-aminoacyl-tRNA + H2O = an N-acyl-L-amino acid + a tRNA + H(+)</text>
        <dbReference type="Rhea" id="RHEA:54448"/>
        <dbReference type="Rhea" id="RHEA-COMP:10123"/>
        <dbReference type="Rhea" id="RHEA-COMP:13883"/>
        <dbReference type="ChEBI" id="CHEBI:15377"/>
        <dbReference type="ChEBI" id="CHEBI:15378"/>
        <dbReference type="ChEBI" id="CHEBI:59874"/>
        <dbReference type="ChEBI" id="CHEBI:78442"/>
        <dbReference type="ChEBI" id="CHEBI:138191"/>
        <dbReference type="EC" id="3.1.1.29"/>
    </reaction>
</comment>
<dbReference type="GO" id="GO:0006515">
    <property type="term" value="P:protein quality control for misfolded or incompletely synthesized proteins"/>
    <property type="evidence" value="ECO:0007669"/>
    <property type="project" value="UniProtKB-UniRule"/>
</dbReference>
<reference evidence="11 12" key="1">
    <citation type="submission" date="2015-01" db="EMBL/GenBank/DDBJ databases">
        <title>Draft genome of the acidophilic iron oxidizer Ferrimicrobium acidiphilum strain T23.</title>
        <authorList>
            <person name="Poehlein A."/>
            <person name="Eisen S."/>
            <person name="Schloemann M."/>
            <person name="Johnson B.D."/>
            <person name="Daniel R."/>
            <person name="Muehling M."/>
        </authorList>
    </citation>
    <scope>NUCLEOTIDE SEQUENCE [LARGE SCALE GENOMIC DNA]</scope>
    <source>
        <strain evidence="11 12">T23</strain>
    </source>
</reference>
<dbReference type="Gene3D" id="3.40.50.1470">
    <property type="entry name" value="Peptidyl-tRNA hydrolase"/>
    <property type="match status" value="1"/>
</dbReference>
<dbReference type="PROSITE" id="PS01195">
    <property type="entry name" value="PEPT_TRNA_HYDROL_1"/>
    <property type="match status" value="1"/>
</dbReference>
<comment type="similarity">
    <text evidence="5 8 10">Belongs to the PTH family.</text>
</comment>
<evidence type="ECO:0000256" key="7">
    <source>
        <dbReference type="ARBA" id="ARBA00050038"/>
    </source>
</evidence>
<keyword evidence="12" id="KW-1185">Reference proteome</keyword>
<dbReference type="InterPro" id="IPR001328">
    <property type="entry name" value="Pept_tRNA_hydro"/>
</dbReference>
<dbReference type="CDD" id="cd00462">
    <property type="entry name" value="PTH"/>
    <property type="match status" value="1"/>
</dbReference>
<comment type="subcellular location">
    <subcellularLocation>
        <location evidence="8">Cytoplasm</location>
    </subcellularLocation>
</comment>
<feature type="site" description="Stabilizes the basic form of H active site to accept a proton" evidence="8">
    <location>
        <position position="94"/>
    </location>
</feature>
<comment type="caution">
    <text evidence="11">The sequence shown here is derived from an EMBL/GenBank/DDBJ whole genome shotgun (WGS) entry which is preliminary data.</text>
</comment>
<evidence type="ECO:0000256" key="10">
    <source>
        <dbReference type="RuleBase" id="RU004320"/>
    </source>
</evidence>
<dbReference type="GeneID" id="78372432"/>
<protein>
    <recommendedName>
        <fullName evidence="7 8">Peptidyl-tRNA hydrolase</fullName>
        <shortName evidence="8">Pth</shortName>
        <ecNumber evidence="1 8">3.1.1.29</ecNumber>
    </recommendedName>
</protein>
<evidence type="ECO:0000256" key="9">
    <source>
        <dbReference type="RuleBase" id="RU000673"/>
    </source>
</evidence>
<keyword evidence="8" id="KW-0963">Cytoplasm</keyword>
<keyword evidence="3 8" id="KW-0378">Hydrolase</keyword>
<proteinExistence type="inferred from homology"/>
<evidence type="ECO:0000313" key="12">
    <source>
        <dbReference type="Proteomes" id="UP000032336"/>
    </source>
</evidence>
<dbReference type="PATRIC" id="fig|1121877.4.peg.1321"/>
<name>A0A0D8FVC3_9ACTN</name>
<dbReference type="EMBL" id="JXUW01000008">
    <property type="protein sequence ID" value="KJE77076.1"/>
    <property type="molecule type" value="Genomic_DNA"/>
</dbReference>
<sequence>MTNSVLVVGLGNPGSRYRGTRHNMGFEVADALASDLGIVFSRKYHGLLGSGRLGTCMIDVLLPQTFMNESGLAVAEFVRYHPIDYPAGLIVIHDELDLEPGVVRVKSGGGLAGHNGLKSIAHLLGTQNFLRIRVGIGRPSGRSSVVDFVLSRPGSEDRIELDLAVRRGVDAIRDIIEVGPDRAMTEYNQRIR</sequence>
<keyword evidence="2 8" id="KW-0820">tRNA-binding</keyword>
<dbReference type="PROSITE" id="PS01196">
    <property type="entry name" value="PEPT_TRNA_HYDROL_2"/>
    <property type="match status" value="1"/>
</dbReference>
<comment type="function">
    <text evidence="8">Catalyzes the release of premature peptidyl moieties from peptidyl-tRNA molecules trapped in stalled 50S ribosomal subunits, and thus maintains levels of free tRNAs and 50S ribosomes.</text>
</comment>
<evidence type="ECO:0000256" key="8">
    <source>
        <dbReference type="HAMAP-Rule" id="MF_00083"/>
    </source>
</evidence>